<evidence type="ECO:0000259" key="1">
    <source>
        <dbReference type="Pfam" id="PF13628"/>
    </source>
</evidence>
<sequence>MKTKHLITSLSLVALTVSACRNTDKVNSGVTDSSIEQTMTDTTAINRGADAGDFMKTAAIIGIMEIELGKIAQQNASSSRIKKFGEKMAKDHTRIAADLKVLADSKKVSLPTSLPTADSKHMEEMKKMTGAAFDKHYMKMMVKDHVKALDLFKSAAVSGDVKIRNFASKTLRALERHFKEAGDINAGVSY</sequence>
<dbReference type="OrthoDB" id="883203at2"/>
<dbReference type="PROSITE" id="PS51257">
    <property type="entry name" value="PROKAR_LIPOPROTEIN"/>
    <property type="match status" value="1"/>
</dbReference>
<dbReference type="PANTHER" id="PTHR38593:SF1">
    <property type="entry name" value="BLR2558 PROTEIN"/>
    <property type="match status" value="1"/>
</dbReference>
<evidence type="ECO:0000313" key="2">
    <source>
        <dbReference type="EMBL" id="SDL33947.1"/>
    </source>
</evidence>
<proteinExistence type="predicted"/>
<dbReference type="Proteomes" id="UP000183200">
    <property type="component" value="Unassembled WGS sequence"/>
</dbReference>
<reference evidence="3" key="1">
    <citation type="submission" date="2016-10" db="EMBL/GenBank/DDBJ databases">
        <authorList>
            <person name="Varghese N."/>
            <person name="Submissions S."/>
        </authorList>
    </citation>
    <scope>NUCLEOTIDE SEQUENCE [LARGE SCALE GENOMIC DNA]</scope>
    <source>
        <strain evidence="3">DSM 19110</strain>
    </source>
</reference>
<keyword evidence="3" id="KW-1185">Reference proteome</keyword>
<dbReference type="Gene3D" id="1.20.1260.10">
    <property type="match status" value="1"/>
</dbReference>
<dbReference type="EMBL" id="FNGY01000001">
    <property type="protein sequence ID" value="SDL33947.1"/>
    <property type="molecule type" value="Genomic_DNA"/>
</dbReference>
<dbReference type="AlphaFoldDB" id="A0A1G9J8N4"/>
<protein>
    <submittedName>
        <fullName evidence="2">Putative membrane protein</fullName>
    </submittedName>
</protein>
<dbReference type="RefSeq" id="WP_074604067.1">
    <property type="nucleotide sequence ID" value="NZ_FNGY01000001.1"/>
</dbReference>
<name>A0A1G9J8N4_9SPHI</name>
<dbReference type="InterPro" id="IPR012347">
    <property type="entry name" value="Ferritin-like"/>
</dbReference>
<accession>A0A1G9J8N4</accession>
<dbReference type="PANTHER" id="PTHR38593">
    <property type="entry name" value="BLR2558 PROTEIN"/>
    <property type="match status" value="1"/>
</dbReference>
<dbReference type="Pfam" id="PF13628">
    <property type="entry name" value="DUF4142"/>
    <property type="match status" value="1"/>
</dbReference>
<gene>
    <name evidence="2" type="ORF">SAMN05421820_101188</name>
</gene>
<dbReference type="InterPro" id="IPR025419">
    <property type="entry name" value="DUF4142"/>
</dbReference>
<feature type="domain" description="DUF4142" evidence="1">
    <location>
        <begin position="52"/>
        <end position="183"/>
    </location>
</feature>
<evidence type="ECO:0000313" key="3">
    <source>
        <dbReference type="Proteomes" id="UP000183200"/>
    </source>
</evidence>
<organism evidence="2 3">
    <name type="scientific">Pedobacter steynii</name>
    <dbReference type="NCBI Taxonomy" id="430522"/>
    <lineage>
        <taxon>Bacteria</taxon>
        <taxon>Pseudomonadati</taxon>
        <taxon>Bacteroidota</taxon>
        <taxon>Sphingobacteriia</taxon>
        <taxon>Sphingobacteriales</taxon>
        <taxon>Sphingobacteriaceae</taxon>
        <taxon>Pedobacter</taxon>
    </lineage>
</organism>